<sequence length="54" mass="5870">MSFGLNYSHPLFEYGTIGDQGVILAGFATGGNILDTSYVFKELAINFATKPRLI</sequence>
<accession>X1BFW0</accession>
<dbReference type="AlphaFoldDB" id="X1BFW0"/>
<dbReference type="EMBL" id="BART01019186">
    <property type="protein sequence ID" value="GAG82963.1"/>
    <property type="molecule type" value="Genomic_DNA"/>
</dbReference>
<gene>
    <name evidence="1" type="ORF">S01H4_35978</name>
</gene>
<comment type="caution">
    <text evidence="1">The sequence shown here is derived from an EMBL/GenBank/DDBJ whole genome shotgun (WGS) entry which is preliminary data.</text>
</comment>
<proteinExistence type="predicted"/>
<name>X1BFW0_9ZZZZ</name>
<organism evidence="1">
    <name type="scientific">marine sediment metagenome</name>
    <dbReference type="NCBI Taxonomy" id="412755"/>
    <lineage>
        <taxon>unclassified sequences</taxon>
        <taxon>metagenomes</taxon>
        <taxon>ecological metagenomes</taxon>
    </lineage>
</organism>
<protein>
    <submittedName>
        <fullName evidence="1">Uncharacterized protein</fullName>
    </submittedName>
</protein>
<evidence type="ECO:0000313" key="1">
    <source>
        <dbReference type="EMBL" id="GAG82963.1"/>
    </source>
</evidence>
<reference evidence="1" key="1">
    <citation type="journal article" date="2014" name="Front. Microbiol.">
        <title>High frequency of phylogenetically diverse reductive dehalogenase-homologous genes in deep subseafloor sedimentary metagenomes.</title>
        <authorList>
            <person name="Kawai M."/>
            <person name="Futagami T."/>
            <person name="Toyoda A."/>
            <person name="Takaki Y."/>
            <person name="Nishi S."/>
            <person name="Hori S."/>
            <person name="Arai W."/>
            <person name="Tsubouchi T."/>
            <person name="Morono Y."/>
            <person name="Uchiyama I."/>
            <person name="Ito T."/>
            <person name="Fujiyama A."/>
            <person name="Inagaki F."/>
            <person name="Takami H."/>
        </authorList>
    </citation>
    <scope>NUCLEOTIDE SEQUENCE</scope>
    <source>
        <strain evidence="1">Expedition CK06-06</strain>
    </source>
</reference>